<comment type="caution">
    <text evidence="1">The sequence shown here is derived from an EMBL/GenBank/DDBJ whole genome shotgun (WGS) entry which is preliminary data.</text>
</comment>
<dbReference type="SUPFAM" id="SSF57756">
    <property type="entry name" value="Retrovirus zinc finger-like domains"/>
    <property type="match status" value="1"/>
</dbReference>
<dbReference type="Gene3D" id="4.10.60.10">
    <property type="entry name" value="Zinc finger, CCHC-type"/>
    <property type="match status" value="1"/>
</dbReference>
<reference evidence="1" key="1">
    <citation type="journal article" date="2019" name="Sci. Rep.">
        <title>Draft genome of Tanacetum cinerariifolium, the natural source of mosquito coil.</title>
        <authorList>
            <person name="Yamashiro T."/>
            <person name="Shiraishi A."/>
            <person name="Satake H."/>
            <person name="Nakayama K."/>
        </authorList>
    </citation>
    <scope>NUCLEOTIDE SEQUENCE</scope>
</reference>
<dbReference type="AlphaFoldDB" id="A0A699UQ77"/>
<proteinExistence type="predicted"/>
<feature type="non-terminal residue" evidence="1">
    <location>
        <position position="82"/>
    </location>
</feature>
<dbReference type="GO" id="GO:0008270">
    <property type="term" value="F:zinc ion binding"/>
    <property type="evidence" value="ECO:0007669"/>
    <property type="project" value="InterPro"/>
</dbReference>
<evidence type="ECO:0000313" key="1">
    <source>
        <dbReference type="EMBL" id="GFD24223.1"/>
    </source>
</evidence>
<evidence type="ECO:0008006" key="2">
    <source>
        <dbReference type="Google" id="ProtNLM"/>
    </source>
</evidence>
<dbReference type="InterPro" id="IPR036875">
    <property type="entry name" value="Znf_CCHC_sf"/>
</dbReference>
<dbReference type="GO" id="GO:0003676">
    <property type="term" value="F:nucleic acid binding"/>
    <property type="evidence" value="ECO:0007669"/>
    <property type="project" value="InterPro"/>
</dbReference>
<organism evidence="1">
    <name type="scientific">Tanacetum cinerariifolium</name>
    <name type="common">Dalmatian daisy</name>
    <name type="synonym">Chrysanthemum cinerariifolium</name>
    <dbReference type="NCBI Taxonomy" id="118510"/>
    <lineage>
        <taxon>Eukaryota</taxon>
        <taxon>Viridiplantae</taxon>
        <taxon>Streptophyta</taxon>
        <taxon>Embryophyta</taxon>
        <taxon>Tracheophyta</taxon>
        <taxon>Spermatophyta</taxon>
        <taxon>Magnoliopsida</taxon>
        <taxon>eudicotyledons</taxon>
        <taxon>Gunneridae</taxon>
        <taxon>Pentapetalae</taxon>
        <taxon>asterids</taxon>
        <taxon>campanulids</taxon>
        <taxon>Asterales</taxon>
        <taxon>Asteraceae</taxon>
        <taxon>Asteroideae</taxon>
        <taxon>Anthemideae</taxon>
        <taxon>Anthemidinae</taxon>
        <taxon>Tanacetum</taxon>
    </lineage>
</organism>
<feature type="non-terminal residue" evidence="1">
    <location>
        <position position="1"/>
    </location>
</feature>
<dbReference type="EMBL" id="BKCJ011350770">
    <property type="protein sequence ID" value="GFD24223.1"/>
    <property type="molecule type" value="Genomic_DNA"/>
</dbReference>
<name>A0A699UQ77_TANCI</name>
<accession>A0A699UQ77</accession>
<gene>
    <name evidence="1" type="ORF">Tci_896192</name>
</gene>
<protein>
    <recommendedName>
        <fullName evidence="2">Reverse transcriptase domain-containing protein</fullName>
    </recommendedName>
</protein>
<sequence length="82" mass="8736">KKVGHQARDCRGSAATANNQRALMAIQRVVTCFEYGVQGHYKKDCPKLKNNNHGNQAGYGGATARAYAVGNAGKNLDSNVVT</sequence>